<dbReference type="InterPro" id="IPR036282">
    <property type="entry name" value="Glutathione-S-Trfase_C_sf"/>
</dbReference>
<dbReference type="PROSITE" id="PS50404">
    <property type="entry name" value="GST_NTER"/>
    <property type="match status" value="1"/>
</dbReference>
<dbReference type="EMBL" id="CAJNRF010017458">
    <property type="protein sequence ID" value="CAF2231534.1"/>
    <property type="molecule type" value="Genomic_DNA"/>
</dbReference>
<comment type="caution">
    <text evidence="4">The sequence shown here is derived from an EMBL/GenBank/DDBJ whole genome shotgun (WGS) entry which is preliminary data.</text>
</comment>
<dbReference type="Proteomes" id="UP000681967">
    <property type="component" value="Unassembled WGS sequence"/>
</dbReference>
<dbReference type="InterPro" id="IPR036249">
    <property type="entry name" value="Thioredoxin-like_sf"/>
</dbReference>
<evidence type="ECO:0000313" key="7">
    <source>
        <dbReference type="EMBL" id="CAF2107406.1"/>
    </source>
</evidence>
<dbReference type="AlphaFoldDB" id="A0A814JTX6"/>
<dbReference type="Proteomes" id="UP000663842">
    <property type="component" value="Unassembled WGS sequence"/>
</dbReference>
<evidence type="ECO:0008006" key="16">
    <source>
        <dbReference type="Google" id="ProtNLM"/>
    </source>
</evidence>
<dbReference type="EMBL" id="CAJOBG010002631">
    <property type="protein sequence ID" value="CAF4018994.1"/>
    <property type="molecule type" value="Genomic_DNA"/>
</dbReference>
<protein>
    <recommendedName>
        <fullName evidence="16">Glutathione S-transferase</fullName>
    </recommendedName>
</protein>
<proteinExistence type="inferred from homology"/>
<dbReference type="Pfam" id="PF13409">
    <property type="entry name" value="GST_N_2"/>
    <property type="match status" value="1"/>
</dbReference>
<evidence type="ECO:0000313" key="4">
    <source>
        <dbReference type="EMBL" id="CAF1041984.1"/>
    </source>
</evidence>
<dbReference type="Proteomes" id="UP000663824">
    <property type="component" value="Unassembled WGS sequence"/>
</dbReference>
<dbReference type="EMBL" id="CAJNRG010008818">
    <property type="protein sequence ID" value="CAF2107406.1"/>
    <property type="molecule type" value="Genomic_DNA"/>
</dbReference>
<dbReference type="SFLD" id="SFLDS00019">
    <property type="entry name" value="Glutathione_Transferase_(cytos"/>
    <property type="match status" value="1"/>
</dbReference>
<keyword evidence="15" id="KW-1185">Reference proteome</keyword>
<evidence type="ECO:0000313" key="15">
    <source>
        <dbReference type="Proteomes" id="UP000663866"/>
    </source>
</evidence>
<dbReference type="Proteomes" id="UP000676336">
    <property type="component" value="Unassembled WGS sequence"/>
</dbReference>
<dbReference type="OrthoDB" id="2309723at2759"/>
<name>A0A814JTX6_9BILA</name>
<dbReference type="InterPro" id="IPR004045">
    <property type="entry name" value="Glutathione_S-Trfase_N"/>
</dbReference>
<evidence type="ECO:0000313" key="5">
    <source>
        <dbReference type="EMBL" id="CAF1684841.1"/>
    </source>
</evidence>
<evidence type="ECO:0000313" key="8">
    <source>
        <dbReference type="EMBL" id="CAF2231534.1"/>
    </source>
</evidence>
<feature type="domain" description="GST C-terminal" evidence="3">
    <location>
        <begin position="122"/>
        <end position="246"/>
    </location>
</feature>
<evidence type="ECO:0000259" key="2">
    <source>
        <dbReference type="PROSITE" id="PS50404"/>
    </source>
</evidence>
<evidence type="ECO:0000259" key="3">
    <source>
        <dbReference type="PROSITE" id="PS50405"/>
    </source>
</evidence>
<dbReference type="Proteomes" id="UP000663856">
    <property type="component" value="Unassembled WGS sequence"/>
</dbReference>
<evidence type="ECO:0000313" key="14">
    <source>
        <dbReference type="Proteomes" id="UP000663855"/>
    </source>
</evidence>
<dbReference type="CDD" id="cd03048">
    <property type="entry name" value="GST_N_Ure2p_like"/>
    <property type="match status" value="1"/>
</dbReference>
<dbReference type="EMBL" id="CAJNOV010000886">
    <property type="protein sequence ID" value="CAF1041984.1"/>
    <property type="molecule type" value="Genomic_DNA"/>
</dbReference>
<dbReference type="SFLD" id="SFLDG00358">
    <property type="entry name" value="Main_(cytGST)"/>
    <property type="match status" value="1"/>
</dbReference>
<dbReference type="Proteomes" id="UP000663834">
    <property type="component" value="Unassembled WGS sequence"/>
</dbReference>
<dbReference type="InterPro" id="IPR010987">
    <property type="entry name" value="Glutathione-S-Trfase_C-like"/>
</dbReference>
<dbReference type="Proteomes" id="UP000663866">
    <property type="component" value="Unassembled WGS sequence"/>
</dbReference>
<dbReference type="Proteomes" id="UP000663887">
    <property type="component" value="Unassembled WGS sequence"/>
</dbReference>
<dbReference type="SUPFAM" id="SSF52833">
    <property type="entry name" value="Thioredoxin-like"/>
    <property type="match status" value="1"/>
</dbReference>
<comment type="similarity">
    <text evidence="1">Belongs to the GST superfamily.</text>
</comment>
<evidence type="ECO:0000313" key="10">
    <source>
        <dbReference type="EMBL" id="CAF4009342.1"/>
    </source>
</evidence>
<dbReference type="PANTHER" id="PTHR44051:SF8">
    <property type="entry name" value="GLUTATHIONE S-TRANSFERASE GSTA"/>
    <property type="match status" value="1"/>
</dbReference>
<sequence>MFRSLLVDFYRTTKIKRFMATTKAPSAGDKTYQLYSLATPNGQKIGIALEELGLEYDAHLIDISQNIQYEDWFKKLNPNSKIPVLVDRQPIGNDKQPIALFESGAILIYLADKTGKFLAPMGTHQRYTTIEWLMWQMSGIGPMFGQANHFHRAAKEDVAYAKNRYLNEAKRLLEVLDTQLNTTNAFITGNDYTIADMATFPWVRFFITSYRNKLDDNAYPNIEKWLALLEDRPQVQRGLKVCSKNA</sequence>
<dbReference type="SFLD" id="SFLDG01151">
    <property type="entry name" value="Main.2:_Nu-like"/>
    <property type="match status" value="1"/>
</dbReference>
<dbReference type="EMBL" id="CAJOBI010005675">
    <property type="protein sequence ID" value="CAF4039106.1"/>
    <property type="molecule type" value="Genomic_DNA"/>
</dbReference>
<dbReference type="EMBL" id="CAJOBF010002093">
    <property type="protein sequence ID" value="CAF4009342.1"/>
    <property type="molecule type" value="Genomic_DNA"/>
</dbReference>
<dbReference type="Proteomes" id="UP000681720">
    <property type="component" value="Unassembled WGS sequence"/>
</dbReference>
<organism evidence="4 14">
    <name type="scientific">Rotaria magnacalcarata</name>
    <dbReference type="NCBI Taxonomy" id="392030"/>
    <lineage>
        <taxon>Eukaryota</taxon>
        <taxon>Metazoa</taxon>
        <taxon>Spiralia</taxon>
        <taxon>Gnathifera</taxon>
        <taxon>Rotifera</taxon>
        <taxon>Eurotatoria</taxon>
        <taxon>Bdelloidea</taxon>
        <taxon>Philodinida</taxon>
        <taxon>Philodinidae</taxon>
        <taxon>Rotaria</taxon>
    </lineage>
</organism>
<dbReference type="Gene3D" id="3.40.30.10">
    <property type="entry name" value="Glutaredoxin"/>
    <property type="match status" value="1"/>
</dbReference>
<dbReference type="Pfam" id="PF13410">
    <property type="entry name" value="GST_C_2"/>
    <property type="match status" value="1"/>
</dbReference>
<dbReference type="InterPro" id="IPR040079">
    <property type="entry name" value="Glutathione_S-Trfase"/>
</dbReference>
<reference evidence="4" key="1">
    <citation type="submission" date="2021-02" db="EMBL/GenBank/DDBJ databases">
        <authorList>
            <person name="Nowell W R."/>
        </authorList>
    </citation>
    <scope>NUCLEOTIDE SEQUENCE</scope>
</reference>
<evidence type="ECO:0000313" key="11">
    <source>
        <dbReference type="EMBL" id="CAF4018994.1"/>
    </source>
</evidence>
<accession>A0A814JTX6</accession>
<dbReference type="Gene3D" id="1.20.1050.10">
    <property type="match status" value="1"/>
</dbReference>
<dbReference type="PANTHER" id="PTHR44051">
    <property type="entry name" value="GLUTATHIONE S-TRANSFERASE-RELATED"/>
    <property type="match status" value="1"/>
</dbReference>
<dbReference type="EMBL" id="CAJOBJ010003619">
    <property type="protein sequence ID" value="CAF3971833.1"/>
    <property type="molecule type" value="Genomic_DNA"/>
</dbReference>
<evidence type="ECO:0000313" key="6">
    <source>
        <dbReference type="EMBL" id="CAF2085930.1"/>
    </source>
</evidence>
<evidence type="ECO:0000313" key="13">
    <source>
        <dbReference type="EMBL" id="CAF4845127.1"/>
    </source>
</evidence>
<dbReference type="Proteomes" id="UP000663855">
    <property type="component" value="Unassembled WGS sequence"/>
</dbReference>
<dbReference type="PROSITE" id="PS50405">
    <property type="entry name" value="GST_CTER"/>
    <property type="match status" value="1"/>
</dbReference>
<feature type="domain" description="GST N-terminal" evidence="2">
    <location>
        <begin position="29"/>
        <end position="118"/>
    </location>
</feature>
<dbReference type="EMBL" id="CAJNOW010021598">
    <property type="protein sequence ID" value="CAF1684841.1"/>
    <property type="molecule type" value="Genomic_DNA"/>
</dbReference>
<evidence type="ECO:0000256" key="1">
    <source>
        <dbReference type="ARBA" id="ARBA00007409"/>
    </source>
</evidence>
<dbReference type="SUPFAM" id="SSF47616">
    <property type="entry name" value="GST C-terminal domain-like"/>
    <property type="match status" value="1"/>
</dbReference>
<dbReference type="EMBL" id="CAJOBH010150789">
    <property type="protein sequence ID" value="CAF4845127.1"/>
    <property type="molecule type" value="Genomic_DNA"/>
</dbReference>
<evidence type="ECO:0000313" key="12">
    <source>
        <dbReference type="EMBL" id="CAF4039106.1"/>
    </source>
</evidence>
<dbReference type="EMBL" id="CAJNRE010009833">
    <property type="protein sequence ID" value="CAF2085930.1"/>
    <property type="molecule type" value="Genomic_DNA"/>
</dbReference>
<evidence type="ECO:0000313" key="9">
    <source>
        <dbReference type="EMBL" id="CAF3971833.1"/>
    </source>
</evidence>
<gene>
    <name evidence="13" type="ORF">BYL167_LOCUS49968</name>
    <name evidence="4" type="ORF">CJN711_LOCUS4320</name>
    <name evidence="9" type="ORF">GIL414_LOCUS10194</name>
    <name evidence="5" type="ORF">KQP761_LOCUS38108</name>
    <name evidence="6" type="ORF">MBJ925_LOCUS19507</name>
    <name evidence="11" type="ORF">OVN521_LOCUS16081</name>
    <name evidence="12" type="ORF">SMN809_LOCUS14000</name>
    <name evidence="10" type="ORF">UXM345_LOCUS16667</name>
    <name evidence="8" type="ORF">WKI299_LOCUS36043</name>
    <name evidence="7" type="ORF">XDN619_LOCUS20045</name>
</gene>